<dbReference type="AlphaFoldDB" id="A0A1N6I8F9"/>
<dbReference type="InterPro" id="IPR010261">
    <property type="entry name" value="Tir_chaperone"/>
</dbReference>
<name>A0A1N6I8F9_9BACT</name>
<accession>A0A1N6I8F9</accession>
<organism evidence="1 2">
    <name type="scientific">Halodesulfovibrio marinisediminis DSM 17456</name>
    <dbReference type="NCBI Taxonomy" id="1121457"/>
    <lineage>
        <taxon>Bacteria</taxon>
        <taxon>Pseudomonadati</taxon>
        <taxon>Thermodesulfobacteriota</taxon>
        <taxon>Desulfovibrionia</taxon>
        <taxon>Desulfovibrionales</taxon>
        <taxon>Desulfovibrionaceae</taxon>
        <taxon>Halodesulfovibrio</taxon>
    </lineage>
</organism>
<protein>
    <submittedName>
        <fullName evidence="1">Tir chaperone protein (CesT) family protein</fullName>
    </submittedName>
</protein>
<dbReference type="SUPFAM" id="SSF69635">
    <property type="entry name" value="Type III secretory system chaperone-like"/>
    <property type="match status" value="1"/>
</dbReference>
<proteinExistence type="predicted"/>
<gene>
    <name evidence="1" type="ORF">SAMN02745161_2514</name>
</gene>
<sequence>MIIEHTQDVLNYLGEIIKTDLVLDETMQAGVVIEDMHIVFSLLEEEELLITSAYIAPVPCEDATFLLQLLQGNYMWALTAGGTLSVDDQTGYLSLQQMFTVPFESVADIEEYFSDFLGAADYWKKQLAAVDEEQGVSDVTADVGFLQQAAIRI</sequence>
<keyword evidence="2" id="KW-1185">Reference proteome</keyword>
<dbReference type="Proteomes" id="UP000184694">
    <property type="component" value="Unassembled WGS sequence"/>
</dbReference>
<dbReference type="EMBL" id="FSRG01000006">
    <property type="protein sequence ID" value="SIO28290.1"/>
    <property type="molecule type" value="Genomic_DNA"/>
</dbReference>
<dbReference type="Pfam" id="PF05932">
    <property type="entry name" value="CesT"/>
    <property type="match status" value="1"/>
</dbReference>
<reference evidence="2" key="1">
    <citation type="submission" date="2016-11" db="EMBL/GenBank/DDBJ databases">
        <authorList>
            <person name="Varghese N."/>
            <person name="Submissions S."/>
        </authorList>
    </citation>
    <scope>NUCLEOTIDE SEQUENCE [LARGE SCALE GENOMIC DNA]</scope>
    <source>
        <strain evidence="2">DSM 17456</strain>
    </source>
</reference>
<dbReference type="RefSeq" id="WP_074217287.1">
    <property type="nucleotide sequence ID" value="NZ_FSRG01000006.1"/>
</dbReference>
<dbReference type="OrthoDB" id="5470976at2"/>
<dbReference type="GO" id="GO:0030254">
    <property type="term" value="P:protein secretion by the type III secretion system"/>
    <property type="evidence" value="ECO:0007669"/>
    <property type="project" value="InterPro"/>
</dbReference>
<evidence type="ECO:0000313" key="1">
    <source>
        <dbReference type="EMBL" id="SIO28290.1"/>
    </source>
</evidence>
<evidence type="ECO:0000313" key="2">
    <source>
        <dbReference type="Proteomes" id="UP000184694"/>
    </source>
</evidence>
<dbReference type="Gene3D" id="3.30.1460.10">
    <property type="match status" value="1"/>
</dbReference>
<dbReference type="STRING" id="1121457.SAMN02745161_2514"/>